<accession>A0A9D7SSL8</accession>
<evidence type="ECO:0000313" key="2">
    <source>
        <dbReference type="EMBL" id="MBK9982337.1"/>
    </source>
</evidence>
<dbReference type="SUPFAM" id="SSF81301">
    <property type="entry name" value="Nucleotidyltransferase"/>
    <property type="match status" value="1"/>
</dbReference>
<dbReference type="Gene3D" id="3.30.460.40">
    <property type="match status" value="1"/>
</dbReference>
<sequence>MQNIFNPDFQDFIRALNDSDVKYILVGGYAVIIHGYNRTTGDLDIWVERSAENYQKIIKAFQKFGMPLFDMSLSNFLENTEQDVYTFGRPPVSIDLMLSVKGMNFENVYSNVEIREVEGLEVKVISINELLKAKAASGRSRDIDDIENLTQ</sequence>
<protein>
    <submittedName>
        <fullName evidence="2">Nucleotidyltransferase</fullName>
    </submittedName>
</protein>
<reference evidence="2 3" key="1">
    <citation type="submission" date="2020-10" db="EMBL/GenBank/DDBJ databases">
        <title>Connecting structure to function with the recovery of over 1000 high-quality activated sludge metagenome-assembled genomes encoding full-length rRNA genes using long-read sequencing.</title>
        <authorList>
            <person name="Singleton C.M."/>
            <person name="Petriglieri F."/>
            <person name="Kristensen J.M."/>
            <person name="Kirkegaard R.H."/>
            <person name="Michaelsen T.Y."/>
            <person name="Andersen M.H."/>
            <person name="Karst S.M."/>
            <person name="Dueholm M.S."/>
            <person name="Nielsen P.H."/>
            <person name="Albertsen M."/>
        </authorList>
    </citation>
    <scope>NUCLEOTIDE SEQUENCE [LARGE SCALE GENOMIC DNA]</scope>
    <source>
        <strain evidence="2">Ribe_18-Q3-R11-54_MAXAC.273</strain>
    </source>
</reference>
<feature type="domain" description="DUF6036" evidence="1">
    <location>
        <begin position="17"/>
        <end position="148"/>
    </location>
</feature>
<comment type="caution">
    <text evidence="2">The sequence shown here is derived from an EMBL/GenBank/DDBJ whole genome shotgun (WGS) entry which is preliminary data.</text>
</comment>
<proteinExistence type="predicted"/>
<dbReference type="Pfam" id="PF19502">
    <property type="entry name" value="DUF6036"/>
    <property type="match status" value="1"/>
</dbReference>
<gene>
    <name evidence="2" type="ORF">IPP15_07920</name>
</gene>
<evidence type="ECO:0000313" key="3">
    <source>
        <dbReference type="Proteomes" id="UP000808337"/>
    </source>
</evidence>
<dbReference type="AlphaFoldDB" id="A0A9D7SSL8"/>
<dbReference type="InterPro" id="IPR043519">
    <property type="entry name" value="NT_sf"/>
</dbReference>
<name>A0A9D7SSL8_9BACT</name>
<dbReference type="Proteomes" id="UP000808337">
    <property type="component" value="Unassembled WGS sequence"/>
</dbReference>
<dbReference type="EMBL" id="JADKGY010000006">
    <property type="protein sequence ID" value="MBK9982337.1"/>
    <property type="molecule type" value="Genomic_DNA"/>
</dbReference>
<evidence type="ECO:0000259" key="1">
    <source>
        <dbReference type="Pfam" id="PF19502"/>
    </source>
</evidence>
<dbReference type="InterPro" id="IPR045792">
    <property type="entry name" value="DUF6036"/>
</dbReference>
<organism evidence="2 3">
    <name type="scientific">Candidatus Opimibacter skivensis</name>
    <dbReference type="NCBI Taxonomy" id="2982028"/>
    <lineage>
        <taxon>Bacteria</taxon>
        <taxon>Pseudomonadati</taxon>
        <taxon>Bacteroidota</taxon>
        <taxon>Saprospiria</taxon>
        <taxon>Saprospirales</taxon>
        <taxon>Saprospiraceae</taxon>
        <taxon>Candidatus Opimibacter</taxon>
    </lineage>
</organism>